<evidence type="ECO:0000313" key="6">
    <source>
        <dbReference type="Proteomes" id="UP000005496"/>
    </source>
</evidence>
<proteinExistence type="inferred from homology"/>
<keyword evidence="1" id="KW-0949">S-adenosyl-L-methionine</keyword>
<dbReference type="InterPro" id="IPR002747">
    <property type="entry name" value="SAM_OH_AdoTrfase"/>
</dbReference>
<dbReference type="PIRSF" id="PIRSF006779">
    <property type="entry name" value="UCP006779"/>
    <property type="match status" value="1"/>
</dbReference>
<dbReference type="Gene3D" id="2.40.30.90">
    <property type="entry name" value="Bacterial fluorinating enzyme like"/>
    <property type="match status" value="1"/>
</dbReference>
<dbReference type="InterPro" id="IPR046469">
    <property type="entry name" value="SAM_HAT_N"/>
</dbReference>
<evidence type="ECO:0000256" key="2">
    <source>
        <dbReference type="ARBA" id="ARBA00024035"/>
    </source>
</evidence>
<evidence type="ECO:0000256" key="1">
    <source>
        <dbReference type="ARBA" id="ARBA00022691"/>
    </source>
</evidence>
<comment type="similarity">
    <text evidence="2">Belongs to the SAM hydrolase / SAM-dependent halogenase family.</text>
</comment>
<dbReference type="RefSeq" id="WP_008870276.1">
    <property type="nucleotide sequence ID" value="NZ_ACJN02000002.1"/>
</dbReference>
<dbReference type="PANTHER" id="PTHR35092:SF1">
    <property type="entry name" value="CHLORINASE MJ1651"/>
    <property type="match status" value="1"/>
</dbReference>
<dbReference type="PANTHER" id="PTHR35092">
    <property type="entry name" value="CHLORINASE MJ1651"/>
    <property type="match status" value="1"/>
</dbReference>
<dbReference type="OrthoDB" id="9792195at2"/>
<evidence type="ECO:0000259" key="4">
    <source>
        <dbReference type="Pfam" id="PF20257"/>
    </source>
</evidence>
<organism evidence="5 6">
    <name type="scientific">Desulfonatronospira thiodismutans ASO3-1</name>
    <dbReference type="NCBI Taxonomy" id="555779"/>
    <lineage>
        <taxon>Bacteria</taxon>
        <taxon>Pseudomonadati</taxon>
        <taxon>Thermodesulfobacteriota</taxon>
        <taxon>Desulfovibrionia</taxon>
        <taxon>Desulfovibrionales</taxon>
        <taxon>Desulfonatronovibrionaceae</taxon>
        <taxon>Desulfonatronospira</taxon>
    </lineage>
</organism>
<name>D6SQD6_9BACT</name>
<sequence>MSLIALLTDFGIEDPYVGQMKGVVYSRCPGADIVDLTHGVQAFNIHQGGFLLACSLDFFPPGTVFIAVIDPGVGSDRGIVLAETRTCWILAPDNGLLSQALDAGLLKTCRRFLGNPPSSTTFHGRDIFAPLGADLAEKQKVPADFEAFDPQELVRLYLPEPAACSTGVKCVVLHRDHYGNLVLNLDIDPWAGRLQGARMRIGGYEMVLVAYYAAIPEGCLGLVTGSQGKLEIAAREYSAARLLGLAPGDEALFSFMD</sequence>
<dbReference type="Pfam" id="PF20257">
    <property type="entry name" value="SAM_HAT_C"/>
    <property type="match status" value="1"/>
</dbReference>
<dbReference type="Proteomes" id="UP000005496">
    <property type="component" value="Unassembled WGS sequence"/>
</dbReference>
<dbReference type="InterPro" id="IPR046470">
    <property type="entry name" value="SAM_HAT_C"/>
</dbReference>
<reference evidence="5" key="1">
    <citation type="submission" date="2010-05" db="EMBL/GenBank/DDBJ databases">
        <title>The draft genome of Desulfonatronospira thiodismutans ASO3-1.</title>
        <authorList>
            <consortium name="US DOE Joint Genome Institute (JGI-PGF)"/>
            <person name="Lucas S."/>
            <person name="Copeland A."/>
            <person name="Lapidus A."/>
            <person name="Cheng J.-F."/>
            <person name="Bruce D."/>
            <person name="Goodwin L."/>
            <person name="Pitluck S."/>
            <person name="Chertkov O."/>
            <person name="Brettin T."/>
            <person name="Detter J.C."/>
            <person name="Han C."/>
            <person name="Land M.L."/>
            <person name="Hauser L."/>
            <person name="Kyrpides N."/>
            <person name="Mikhailova N."/>
            <person name="Muyzer G."/>
            <person name="Woyke T."/>
        </authorList>
    </citation>
    <scope>NUCLEOTIDE SEQUENCE [LARGE SCALE GENOMIC DNA]</scope>
    <source>
        <strain evidence="5">ASO3-1</strain>
    </source>
</reference>
<keyword evidence="6" id="KW-1185">Reference proteome</keyword>
<gene>
    <name evidence="5" type="ORF">Dthio_PD2354</name>
</gene>
<accession>D6SQD6</accession>
<dbReference type="AlphaFoldDB" id="D6SQD6"/>
<evidence type="ECO:0000259" key="3">
    <source>
        <dbReference type="Pfam" id="PF01887"/>
    </source>
</evidence>
<protein>
    <recommendedName>
        <fullName evidence="7">SAM-dependent chlorinase/fluorinase</fullName>
    </recommendedName>
</protein>
<comment type="caution">
    <text evidence="5">The sequence shown here is derived from an EMBL/GenBank/DDBJ whole genome shotgun (WGS) entry which is preliminary data.</text>
</comment>
<feature type="domain" description="S-adenosyl-l-methionine hydroxide adenosyltransferase N-terminal" evidence="3">
    <location>
        <begin position="4"/>
        <end position="141"/>
    </location>
</feature>
<dbReference type="InterPro" id="IPR023227">
    <property type="entry name" value="SAM_OH_AdoTrfase_C_sf"/>
</dbReference>
<dbReference type="eggNOG" id="COG1912">
    <property type="taxonomic scope" value="Bacteria"/>
</dbReference>
<dbReference type="EMBL" id="ACJN02000002">
    <property type="protein sequence ID" value="EFI34962.1"/>
    <property type="molecule type" value="Genomic_DNA"/>
</dbReference>
<dbReference type="InterPro" id="IPR023228">
    <property type="entry name" value="SAM_OH_AdoTrfase_N_sf"/>
</dbReference>
<dbReference type="Gene3D" id="3.40.50.10790">
    <property type="entry name" value="S-adenosyl-l-methionine hydroxide adenosyltransferase, N-terminal"/>
    <property type="match status" value="1"/>
</dbReference>
<dbReference type="Pfam" id="PF01887">
    <property type="entry name" value="SAM_HAT_N"/>
    <property type="match status" value="1"/>
</dbReference>
<dbReference type="SUPFAM" id="SSF102522">
    <property type="entry name" value="Bacterial fluorinating enzyme, N-terminal domain"/>
    <property type="match status" value="1"/>
</dbReference>
<evidence type="ECO:0008006" key="7">
    <source>
        <dbReference type="Google" id="ProtNLM"/>
    </source>
</evidence>
<evidence type="ECO:0000313" key="5">
    <source>
        <dbReference type="EMBL" id="EFI34962.1"/>
    </source>
</evidence>
<dbReference type="SUPFAM" id="SSF101852">
    <property type="entry name" value="Bacterial fluorinating enzyme, C-terminal domain"/>
    <property type="match status" value="1"/>
</dbReference>
<feature type="domain" description="S-adenosyl-l-methionine hydroxide adenosyltransferase C-terminal" evidence="4">
    <location>
        <begin position="172"/>
        <end position="250"/>
    </location>
</feature>